<evidence type="ECO:0000256" key="1">
    <source>
        <dbReference type="SAM" id="Coils"/>
    </source>
</evidence>
<evidence type="ECO:0000313" key="2">
    <source>
        <dbReference type="EMBL" id="KAF6152288.1"/>
    </source>
</evidence>
<accession>A0A7J7MC17</accession>
<name>A0A7J7MC17_9MAGN</name>
<dbReference type="Proteomes" id="UP000541444">
    <property type="component" value="Unassembled WGS sequence"/>
</dbReference>
<protein>
    <submittedName>
        <fullName evidence="2">Uncharacterized protein</fullName>
    </submittedName>
</protein>
<keyword evidence="1" id="KW-0175">Coiled coil</keyword>
<dbReference type="OrthoDB" id="1939750at2759"/>
<organism evidence="2 3">
    <name type="scientific">Kingdonia uniflora</name>
    <dbReference type="NCBI Taxonomy" id="39325"/>
    <lineage>
        <taxon>Eukaryota</taxon>
        <taxon>Viridiplantae</taxon>
        <taxon>Streptophyta</taxon>
        <taxon>Embryophyta</taxon>
        <taxon>Tracheophyta</taxon>
        <taxon>Spermatophyta</taxon>
        <taxon>Magnoliopsida</taxon>
        <taxon>Ranunculales</taxon>
        <taxon>Circaeasteraceae</taxon>
        <taxon>Kingdonia</taxon>
    </lineage>
</organism>
<proteinExistence type="predicted"/>
<feature type="coiled-coil region" evidence="1">
    <location>
        <begin position="1"/>
        <end position="45"/>
    </location>
</feature>
<reference evidence="2 3" key="1">
    <citation type="journal article" date="2020" name="IScience">
        <title>Genome Sequencing of the Endangered Kingdonia uniflora (Circaeasteraceae, Ranunculales) Reveals Potential Mechanisms of Evolutionary Specialization.</title>
        <authorList>
            <person name="Sun Y."/>
            <person name="Deng T."/>
            <person name="Zhang A."/>
            <person name="Moore M.J."/>
            <person name="Landis J.B."/>
            <person name="Lin N."/>
            <person name="Zhang H."/>
            <person name="Zhang X."/>
            <person name="Huang J."/>
            <person name="Zhang X."/>
            <person name="Sun H."/>
            <person name="Wang H."/>
        </authorList>
    </citation>
    <scope>NUCLEOTIDE SEQUENCE [LARGE SCALE GENOMIC DNA]</scope>
    <source>
        <strain evidence="2">TB1705</strain>
        <tissue evidence="2">Leaf</tissue>
    </source>
</reference>
<gene>
    <name evidence="2" type="ORF">GIB67_005942</name>
</gene>
<evidence type="ECO:0000313" key="3">
    <source>
        <dbReference type="Proteomes" id="UP000541444"/>
    </source>
</evidence>
<sequence>MAEEENELQRVECLRGRLYAERLALKAANKNADLMEKRKPEMEEENNRWEIVDSDNQKYWTRENSNSAGSFYSCNSNKDLCLIENDEDDNNLSEESTTYEFRYNFKHFSLLRDLDSSRKKGKTIVMPFVPASCLPDLRRSSRTRPWGPFTELESRYETVIPLWIKLLNDQSSIELKGYRIASSIGKSMHCDKATEEKKRLFCESLCRATTLTGFTYGNCILGFGIQIYGVMFSSILQKRLPVEAGINIVCDHRE</sequence>
<comment type="caution">
    <text evidence="2">The sequence shown here is derived from an EMBL/GenBank/DDBJ whole genome shotgun (WGS) entry which is preliminary data.</text>
</comment>
<dbReference type="EMBL" id="JACGCM010001644">
    <property type="protein sequence ID" value="KAF6152288.1"/>
    <property type="molecule type" value="Genomic_DNA"/>
</dbReference>
<keyword evidence="3" id="KW-1185">Reference proteome</keyword>
<dbReference type="AlphaFoldDB" id="A0A7J7MC17"/>